<feature type="signal peptide" evidence="2">
    <location>
        <begin position="1"/>
        <end position="29"/>
    </location>
</feature>
<feature type="compositionally biased region" description="Gly residues" evidence="1">
    <location>
        <begin position="75"/>
        <end position="85"/>
    </location>
</feature>
<evidence type="ECO:0000256" key="1">
    <source>
        <dbReference type="SAM" id="MobiDB-lite"/>
    </source>
</evidence>
<dbReference type="AlphaFoldDB" id="A0A1S2NUW8"/>
<feature type="compositionally biased region" description="Basic and acidic residues" evidence="1">
    <location>
        <begin position="86"/>
        <end position="112"/>
    </location>
</feature>
<accession>A0A1S2NUW8</accession>
<sequence length="218" mass="21610">MKLARSTMVAATVSAAAALAATGITYASAASAPTSAPQPARAAAAPAAAPAVAPAARAAAPAPAPATAPEASLDGGSGQDKGNGGRGEEGRGDGGRDDEGRGDGGRGGEGRGRGHGHGHREGGRILINERSYSAHSGECITVVSGLGARTINVRNDSRSRVEVFRGAVCDNGAPIASVGAHSDSYGVNPGHTRGIHVKDGVVASFRVNCDHGDRDDDY</sequence>
<evidence type="ECO:0000313" key="3">
    <source>
        <dbReference type="EMBL" id="OIJ85358.1"/>
    </source>
</evidence>
<organism evidence="3 4">
    <name type="scientific">Streptomyces monashensis</name>
    <dbReference type="NCBI Taxonomy" id="1678012"/>
    <lineage>
        <taxon>Bacteria</taxon>
        <taxon>Bacillati</taxon>
        <taxon>Actinomycetota</taxon>
        <taxon>Actinomycetes</taxon>
        <taxon>Kitasatosporales</taxon>
        <taxon>Streptomycetaceae</taxon>
        <taxon>Streptomyces</taxon>
    </lineage>
</organism>
<gene>
    <name evidence="3" type="ORF">BIV23_44590</name>
</gene>
<feature type="chain" id="PRO_5010244267" evidence="2">
    <location>
        <begin position="30"/>
        <end position="218"/>
    </location>
</feature>
<feature type="compositionally biased region" description="Low complexity" evidence="1">
    <location>
        <begin position="60"/>
        <end position="72"/>
    </location>
</feature>
<dbReference type="RefSeq" id="WP_071386708.1">
    <property type="nucleotide sequence ID" value="NZ_MLYO01000143.1"/>
</dbReference>
<keyword evidence="4" id="KW-1185">Reference proteome</keyword>
<proteinExistence type="predicted"/>
<comment type="caution">
    <text evidence="3">The sequence shown here is derived from an EMBL/GenBank/DDBJ whole genome shotgun (WGS) entry which is preliminary data.</text>
</comment>
<protein>
    <submittedName>
        <fullName evidence="3">Uncharacterized protein</fullName>
    </submittedName>
</protein>
<dbReference type="OrthoDB" id="4325903at2"/>
<dbReference type="EMBL" id="MLYO01000143">
    <property type="protein sequence ID" value="OIJ85358.1"/>
    <property type="molecule type" value="Genomic_DNA"/>
</dbReference>
<name>A0A1S2NUW8_9ACTN</name>
<evidence type="ECO:0000256" key="2">
    <source>
        <dbReference type="SAM" id="SignalP"/>
    </source>
</evidence>
<feature type="region of interest" description="Disordered" evidence="1">
    <location>
        <begin position="60"/>
        <end position="123"/>
    </location>
</feature>
<evidence type="ECO:0000313" key="4">
    <source>
        <dbReference type="Proteomes" id="UP000179642"/>
    </source>
</evidence>
<reference evidence="3 4" key="1">
    <citation type="submission" date="2016-10" db="EMBL/GenBank/DDBJ databases">
        <title>Genome sequence of Streptomyces sp. MUSC 1.</title>
        <authorList>
            <person name="Lee L.-H."/>
            <person name="Ser H.-L."/>
            <person name="Law J.W.-F."/>
        </authorList>
    </citation>
    <scope>NUCLEOTIDE SEQUENCE [LARGE SCALE GENOMIC DNA]</scope>
    <source>
        <strain evidence="3 4">MUSC 1</strain>
    </source>
</reference>
<keyword evidence="2" id="KW-0732">Signal</keyword>
<dbReference type="Proteomes" id="UP000179642">
    <property type="component" value="Unassembled WGS sequence"/>
</dbReference>